<evidence type="ECO:0000256" key="12">
    <source>
        <dbReference type="SAM" id="SignalP"/>
    </source>
</evidence>
<dbReference type="GO" id="GO:0008237">
    <property type="term" value="F:metallopeptidase activity"/>
    <property type="evidence" value="ECO:0007669"/>
    <property type="project" value="UniProtKB-KW"/>
</dbReference>
<evidence type="ECO:0000256" key="4">
    <source>
        <dbReference type="ARBA" id="ARBA00022723"/>
    </source>
</evidence>
<dbReference type="InterPro" id="IPR009045">
    <property type="entry name" value="Zn_M74/Hedgehog-like"/>
</dbReference>
<keyword evidence="3" id="KW-0645">Protease</keyword>
<keyword evidence="8" id="KW-0482">Metalloprotease</keyword>
<evidence type="ECO:0000256" key="7">
    <source>
        <dbReference type="ARBA" id="ARBA00022833"/>
    </source>
</evidence>
<dbReference type="EMBL" id="CP073078">
    <property type="protein sequence ID" value="QUD87647.1"/>
    <property type="molecule type" value="Genomic_DNA"/>
</dbReference>
<feature type="signal peptide" evidence="12">
    <location>
        <begin position="1"/>
        <end position="29"/>
    </location>
</feature>
<proteinExistence type="inferred from homology"/>
<comment type="pathway">
    <text evidence="2">Cell wall biogenesis; cell wall polysaccharide biosynthesis.</text>
</comment>
<dbReference type="Gene3D" id="3.30.1380.10">
    <property type="match status" value="1"/>
</dbReference>
<reference evidence="13" key="1">
    <citation type="submission" date="2021-04" db="EMBL/GenBank/DDBJ databases">
        <title>The complete genome sequence of Caulobacter sp. S6.</title>
        <authorList>
            <person name="Tang Y."/>
            <person name="Ouyang W."/>
            <person name="Liu Q."/>
            <person name="Huang B."/>
            <person name="Guo Z."/>
            <person name="Lei P."/>
        </authorList>
    </citation>
    <scope>NUCLEOTIDE SEQUENCE</scope>
    <source>
        <strain evidence="13">S6</strain>
    </source>
</reference>
<evidence type="ECO:0000256" key="5">
    <source>
        <dbReference type="ARBA" id="ARBA00022729"/>
    </source>
</evidence>
<evidence type="ECO:0000313" key="13">
    <source>
        <dbReference type="EMBL" id="QUD87647.1"/>
    </source>
</evidence>
<dbReference type="SUPFAM" id="SSF55166">
    <property type="entry name" value="Hedgehog/DD-peptidase"/>
    <property type="match status" value="1"/>
</dbReference>
<sequence>MLSKRSLLKLGLGACASAGLSAAPALSWANPFNSNDIRTVALHNLHTGEMLEAVYFEQGDYIPDVLEAVNHQLRDYRNGKVHPINPGVLDLLHAVSERTESRATFQVISGYRSPETNAMLHEHSGEVAKRSLHVQGMAIDVRLPGVELRHLHAAALSLGRGGVGYYPGSDFVHMDVGPVRSWSGT</sequence>
<evidence type="ECO:0000256" key="3">
    <source>
        <dbReference type="ARBA" id="ARBA00022670"/>
    </source>
</evidence>
<evidence type="ECO:0000256" key="9">
    <source>
        <dbReference type="ARBA" id="ARBA00023316"/>
    </source>
</evidence>
<gene>
    <name evidence="13" type="ORF">KCG34_21795</name>
</gene>
<feature type="chain" id="PRO_5037239413" description="Murein endopeptidase K" evidence="12">
    <location>
        <begin position="30"/>
        <end position="185"/>
    </location>
</feature>
<dbReference type="Pfam" id="PF05951">
    <property type="entry name" value="Peptidase_M15_2"/>
    <property type="match status" value="1"/>
</dbReference>
<evidence type="ECO:0000256" key="2">
    <source>
        <dbReference type="ARBA" id="ARBA00004776"/>
    </source>
</evidence>
<keyword evidence="6" id="KW-0378">Hydrolase</keyword>
<evidence type="ECO:0000256" key="1">
    <source>
        <dbReference type="ARBA" id="ARBA00001947"/>
    </source>
</evidence>
<keyword evidence="9" id="KW-0961">Cell wall biogenesis/degradation</keyword>
<evidence type="ECO:0000256" key="8">
    <source>
        <dbReference type="ARBA" id="ARBA00023049"/>
    </source>
</evidence>
<keyword evidence="4" id="KW-0479">Metal-binding</keyword>
<keyword evidence="5 12" id="KW-0732">Signal</keyword>
<dbReference type="GO" id="GO:0046872">
    <property type="term" value="F:metal ion binding"/>
    <property type="evidence" value="ECO:0007669"/>
    <property type="project" value="UniProtKB-KW"/>
</dbReference>
<evidence type="ECO:0000313" key="14">
    <source>
        <dbReference type="Proteomes" id="UP000676409"/>
    </source>
</evidence>
<evidence type="ECO:0000256" key="10">
    <source>
        <dbReference type="ARBA" id="ARBA00093448"/>
    </source>
</evidence>
<protein>
    <recommendedName>
        <fullName evidence="11">Murein endopeptidase K</fullName>
    </recommendedName>
</protein>
<dbReference type="CDD" id="cd14844">
    <property type="entry name" value="Zn-DD-carboxypeptidase_like"/>
    <property type="match status" value="1"/>
</dbReference>
<keyword evidence="14" id="KW-1185">Reference proteome</keyword>
<dbReference type="Proteomes" id="UP000676409">
    <property type="component" value="Chromosome"/>
</dbReference>
<dbReference type="InterPro" id="IPR010275">
    <property type="entry name" value="MepK"/>
</dbReference>
<evidence type="ECO:0000256" key="11">
    <source>
        <dbReference type="ARBA" id="ARBA00093666"/>
    </source>
</evidence>
<comment type="cofactor">
    <cofactor evidence="1">
        <name>Zn(2+)</name>
        <dbReference type="ChEBI" id="CHEBI:29105"/>
    </cofactor>
</comment>
<dbReference type="InterPro" id="IPR006311">
    <property type="entry name" value="TAT_signal"/>
</dbReference>
<comment type="similarity">
    <text evidence="10">Belongs to the peptidase M15 family.</text>
</comment>
<dbReference type="PANTHER" id="PTHR37425:SF1">
    <property type="entry name" value="OUTER MEMBRANE PROTEIN"/>
    <property type="match status" value="1"/>
</dbReference>
<name>A0A975IU74_9CAUL</name>
<keyword evidence="7" id="KW-0862">Zinc</keyword>
<dbReference type="GO" id="GO:0071555">
    <property type="term" value="P:cell wall organization"/>
    <property type="evidence" value="ECO:0007669"/>
    <property type="project" value="UniProtKB-KW"/>
</dbReference>
<dbReference type="GO" id="GO:0006508">
    <property type="term" value="P:proteolysis"/>
    <property type="evidence" value="ECO:0007669"/>
    <property type="project" value="UniProtKB-KW"/>
</dbReference>
<organism evidence="13 14">
    <name type="scientific">Phenylobacterium montanum</name>
    <dbReference type="NCBI Taxonomy" id="2823693"/>
    <lineage>
        <taxon>Bacteria</taxon>
        <taxon>Pseudomonadati</taxon>
        <taxon>Pseudomonadota</taxon>
        <taxon>Alphaproteobacteria</taxon>
        <taxon>Caulobacterales</taxon>
        <taxon>Caulobacteraceae</taxon>
        <taxon>Phenylobacterium</taxon>
    </lineage>
</organism>
<dbReference type="PROSITE" id="PS51318">
    <property type="entry name" value="TAT"/>
    <property type="match status" value="1"/>
</dbReference>
<dbReference type="PANTHER" id="PTHR37425">
    <property type="match status" value="1"/>
</dbReference>
<accession>A0A975IU74</accession>
<dbReference type="KEGG" id="caul:KCG34_21795"/>
<dbReference type="AlphaFoldDB" id="A0A975IU74"/>
<evidence type="ECO:0000256" key="6">
    <source>
        <dbReference type="ARBA" id="ARBA00022801"/>
    </source>
</evidence>